<dbReference type="SMART" id="SM01272">
    <property type="entry name" value="LsmAD"/>
    <property type="match status" value="1"/>
</dbReference>
<proteinExistence type="predicted"/>
<dbReference type="PANTHER" id="PTHR12854:SF7">
    <property type="entry name" value="ATAXIN-2 HOMOLOG"/>
    <property type="match status" value="1"/>
</dbReference>
<name>A0A6A4HQ56_9AGAR</name>
<feature type="region of interest" description="Disordered" evidence="1">
    <location>
        <begin position="433"/>
        <end position="554"/>
    </location>
</feature>
<dbReference type="AlphaFoldDB" id="A0A6A4HQ56"/>
<feature type="compositionally biased region" description="Low complexity" evidence="1">
    <location>
        <begin position="433"/>
        <end position="447"/>
    </location>
</feature>
<dbReference type="PANTHER" id="PTHR12854">
    <property type="entry name" value="ATAXIN 2-RELATED"/>
    <property type="match status" value="1"/>
</dbReference>
<reference evidence="3" key="1">
    <citation type="journal article" date="2019" name="Environ. Microbiol.">
        <title>Fungal ecological strategies reflected in gene transcription - a case study of two litter decomposers.</title>
        <authorList>
            <person name="Barbi F."/>
            <person name="Kohler A."/>
            <person name="Barry K."/>
            <person name="Baskaran P."/>
            <person name="Daum C."/>
            <person name="Fauchery L."/>
            <person name="Ihrmark K."/>
            <person name="Kuo A."/>
            <person name="LaButti K."/>
            <person name="Lipzen A."/>
            <person name="Morin E."/>
            <person name="Grigoriev I.V."/>
            <person name="Henrissat B."/>
            <person name="Lindahl B."/>
            <person name="Martin F."/>
        </authorList>
    </citation>
    <scope>NUCLEOTIDE SEQUENCE</scope>
    <source>
        <strain evidence="3">JB14</strain>
    </source>
</reference>
<evidence type="ECO:0000256" key="1">
    <source>
        <dbReference type="SAM" id="MobiDB-lite"/>
    </source>
</evidence>
<feature type="region of interest" description="Disordered" evidence="1">
    <location>
        <begin position="691"/>
        <end position="728"/>
    </location>
</feature>
<evidence type="ECO:0000313" key="4">
    <source>
        <dbReference type="Proteomes" id="UP000799118"/>
    </source>
</evidence>
<feature type="region of interest" description="Disordered" evidence="1">
    <location>
        <begin position="263"/>
        <end position="332"/>
    </location>
</feature>
<gene>
    <name evidence="3" type="ORF">BT96DRAFT_957009</name>
</gene>
<feature type="region of interest" description="Disordered" evidence="1">
    <location>
        <begin position="746"/>
        <end position="765"/>
    </location>
</feature>
<dbReference type="GO" id="GO:0003729">
    <property type="term" value="F:mRNA binding"/>
    <property type="evidence" value="ECO:0007669"/>
    <property type="project" value="TreeGrafter"/>
</dbReference>
<dbReference type="InterPro" id="IPR009604">
    <property type="entry name" value="LsmAD_domain"/>
</dbReference>
<keyword evidence="4" id="KW-1185">Reference proteome</keyword>
<dbReference type="InterPro" id="IPR045117">
    <property type="entry name" value="ATXN2-like"/>
</dbReference>
<feature type="compositionally biased region" description="Pro residues" evidence="1">
    <location>
        <begin position="695"/>
        <end position="717"/>
    </location>
</feature>
<feature type="domain" description="LsmAD" evidence="2">
    <location>
        <begin position="189"/>
        <end position="259"/>
    </location>
</feature>
<feature type="region of interest" description="Disordered" evidence="1">
    <location>
        <begin position="1"/>
        <end position="81"/>
    </location>
</feature>
<dbReference type="Proteomes" id="UP000799118">
    <property type="component" value="Unassembled WGS sequence"/>
</dbReference>
<feature type="compositionally biased region" description="Polar residues" evidence="1">
    <location>
        <begin position="476"/>
        <end position="492"/>
    </location>
</feature>
<accession>A0A6A4HQ56</accession>
<feature type="compositionally biased region" description="Polar residues" evidence="1">
    <location>
        <begin position="22"/>
        <end position="38"/>
    </location>
</feature>
<feature type="compositionally biased region" description="Low complexity" evidence="1">
    <location>
        <begin position="493"/>
        <end position="511"/>
    </location>
</feature>
<evidence type="ECO:0000259" key="2">
    <source>
        <dbReference type="SMART" id="SM01272"/>
    </source>
</evidence>
<evidence type="ECO:0000313" key="3">
    <source>
        <dbReference type="EMBL" id="KAE9400216.1"/>
    </source>
</evidence>
<sequence length="765" mass="80614">MASANRTKSQRKGAPDSARSPRPTQNSFPPLANGNRTDNPQDRVLQSLSGLTGTTITLTTKTSQRYEGVVSSTNSEGDTTGVTLKDAKELTNPGAPLKDQLFVASTNIENWSSGPADAKLTNGDTFRTDTDISQANVVAGERELQAWQAPPDAPVITEGSQFARGDDVTFGPGSGNPSWDQFAVNEKLFGVKATYDETAYTTKLDRNAPEYKERAREAQKIADEILGSSSINPHVAEERNQADDSGINEEDKYGAVVRGTNAYVPPGARKAGAPPTSNGSKADIPVPKVAVNGPDGASVPPQTQSPASSSKAPSPAANANPNKPPADALPALREFRNVQALAKSEMDKRMADLVKFSQNFKLNKPIPDDLVSILAKDEEKQKQIREKSNKDAGSAQARNIGASLTPHVVAARGPHLTSAKVVEAGKPAAGTTKATAAAGATTQKPAASATKTEATGKPAKPVMLIQAIPPFKGNKRQSLQATSTTTKASSNGSTPANASAAQPPASAKVSPNNTASAPRLSVKASPFKPNPNALSFTPVQQGPTPPNPFFGTRTIKRGPAVTVKDDFNPFKHNKVVDAAGVAALWPYSGKRYMQMFPTPQHPPQPPHMVAPPPTMPPPPPYEEDPNQRAATGGYVYYAPTYYPGQPMMPGMPPPGPPGTFMPPYMQAMHYPPGMPPNAMYGPPGMGQMPSYMQAPPGPYPPPPNGAGPRPSMPPTPIPSHAHPYYHQSPQLQPAVPYPMMMPPPGGVPHPYDGSTAPPVQMGGHA</sequence>
<feature type="compositionally biased region" description="Polar residues" evidence="1">
    <location>
        <begin position="532"/>
        <end position="542"/>
    </location>
</feature>
<feature type="region of interest" description="Disordered" evidence="1">
    <location>
        <begin position="381"/>
        <end position="405"/>
    </location>
</feature>
<feature type="region of interest" description="Disordered" evidence="1">
    <location>
        <begin position="224"/>
        <end position="250"/>
    </location>
</feature>
<dbReference type="EMBL" id="ML769459">
    <property type="protein sequence ID" value="KAE9400216.1"/>
    <property type="molecule type" value="Genomic_DNA"/>
</dbReference>
<dbReference type="GO" id="GO:0034063">
    <property type="term" value="P:stress granule assembly"/>
    <property type="evidence" value="ECO:0007669"/>
    <property type="project" value="TreeGrafter"/>
</dbReference>
<feature type="compositionally biased region" description="Basic and acidic residues" evidence="1">
    <location>
        <begin position="381"/>
        <end position="390"/>
    </location>
</feature>
<dbReference type="OrthoDB" id="2275718at2759"/>
<feature type="compositionally biased region" description="Polar residues" evidence="1">
    <location>
        <begin position="70"/>
        <end position="81"/>
    </location>
</feature>
<feature type="compositionally biased region" description="Low complexity" evidence="1">
    <location>
        <begin position="297"/>
        <end position="331"/>
    </location>
</feature>
<feature type="compositionally biased region" description="Low complexity" evidence="1">
    <location>
        <begin position="47"/>
        <end position="63"/>
    </location>
</feature>
<dbReference type="GO" id="GO:0010494">
    <property type="term" value="C:cytoplasmic stress granule"/>
    <property type="evidence" value="ECO:0007669"/>
    <property type="project" value="TreeGrafter"/>
</dbReference>
<organism evidence="3 4">
    <name type="scientific">Gymnopus androsaceus JB14</name>
    <dbReference type="NCBI Taxonomy" id="1447944"/>
    <lineage>
        <taxon>Eukaryota</taxon>
        <taxon>Fungi</taxon>
        <taxon>Dikarya</taxon>
        <taxon>Basidiomycota</taxon>
        <taxon>Agaricomycotina</taxon>
        <taxon>Agaricomycetes</taxon>
        <taxon>Agaricomycetidae</taxon>
        <taxon>Agaricales</taxon>
        <taxon>Marasmiineae</taxon>
        <taxon>Omphalotaceae</taxon>
        <taxon>Gymnopus</taxon>
    </lineage>
</organism>
<protein>
    <recommendedName>
        <fullName evidence="2">LsmAD domain-containing protein</fullName>
    </recommendedName>
</protein>
<dbReference type="Pfam" id="PF06741">
    <property type="entry name" value="LsmAD"/>
    <property type="match status" value="1"/>
</dbReference>